<keyword evidence="4" id="KW-1003">Cell membrane</keyword>
<dbReference type="InterPro" id="IPR002523">
    <property type="entry name" value="MgTranspt_CorA/ZnTranspt_ZntB"/>
</dbReference>
<keyword evidence="3" id="KW-0813">Transport</keyword>
<dbReference type="GO" id="GO:0015095">
    <property type="term" value="F:magnesium ion transmembrane transporter activity"/>
    <property type="evidence" value="ECO:0007669"/>
    <property type="project" value="TreeGrafter"/>
</dbReference>
<evidence type="ECO:0000256" key="7">
    <source>
        <dbReference type="ARBA" id="ARBA00022833"/>
    </source>
</evidence>
<dbReference type="RefSeq" id="WP_131912810.1">
    <property type="nucleotide sequence ID" value="NZ_OU594967.1"/>
</dbReference>
<keyword evidence="5" id="KW-0997">Cell inner membrane</keyword>
<dbReference type="CDD" id="cd12833">
    <property type="entry name" value="ZntB-like_1"/>
    <property type="match status" value="1"/>
</dbReference>
<dbReference type="GO" id="GO:0015087">
    <property type="term" value="F:cobalt ion transmembrane transporter activity"/>
    <property type="evidence" value="ECO:0007669"/>
    <property type="project" value="TreeGrafter"/>
</dbReference>
<evidence type="ECO:0000256" key="4">
    <source>
        <dbReference type="ARBA" id="ARBA00022475"/>
    </source>
</evidence>
<proteinExistence type="inferred from homology"/>
<keyword evidence="14" id="KW-1185">Reference proteome</keyword>
<evidence type="ECO:0000256" key="10">
    <source>
        <dbReference type="ARBA" id="ARBA00023136"/>
    </source>
</evidence>
<dbReference type="OrthoDB" id="9803484at2"/>
<dbReference type="InterPro" id="IPR045861">
    <property type="entry name" value="CorA_cytoplasmic_dom"/>
</dbReference>
<evidence type="ECO:0000256" key="3">
    <source>
        <dbReference type="ARBA" id="ARBA00022448"/>
    </source>
</evidence>
<dbReference type="Proteomes" id="UP000295565">
    <property type="component" value="Unassembled WGS sequence"/>
</dbReference>
<evidence type="ECO:0000256" key="9">
    <source>
        <dbReference type="ARBA" id="ARBA00023065"/>
    </source>
</evidence>
<dbReference type="Gene3D" id="1.20.58.340">
    <property type="entry name" value="Magnesium transport protein CorA, transmembrane region"/>
    <property type="match status" value="2"/>
</dbReference>
<keyword evidence="10 12" id="KW-0472">Membrane</keyword>
<keyword evidence="11" id="KW-0175">Coiled coil</keyword>
<evidence type="ECO:0000313" key="13">
    <source>
        <dbReference type="EMBL" id="TCK51897.1"/>
    </source>
</evidence>
<feature type="transmembrane region" description="Helical" evidence="12">
    <location>
        <begin position="266"/>
        <end position="288"/>
    </location>
</feature>
<dbReference type="GO" id="GO:0000287">
    <property type="term" value="F:magnesium ion binding"/>
    <property type="evidence" value="ECO:0007669"/>
    <property type="project" value="TreeGrafter"/>
</dbReference>
<keyword evidence="6 12" id="KW-0812">Transmembrane</keyword>
<organism evidence="13 14">
    <name type="scientific">Celerinatantimonas diazotrophica</name>
    <dbReference type="NCBI Taxonomy" id="412034"/>
    <lineage>
        <taxon>Bacteria</taxon>
        <taxon>Pseudomonadati</taxon>
        <taxon>Pseudomonadota</taxon>
        <taxon>Gammaproteobacteria</taxon>
        <taxon>Celerinatantimonadaceae</taxon>
        <taxon>Celerinatantimonas</taxon>
    </lineage>
</organism>
<feature type="coiled-coil region" evidence="11">
    <location>
        <begin position="153"/>
        <end position="180"/>
    </location>
</feature>
<evidence type="ECO:0000313" key="14">
    <source>
        <dbReference type="Proteomes" id="UP000295565"/>
    </source>
</evidence>
<gene>
    <name evidence="13" type="ORF">EV690_1984</name>
</gene>
<dbReference type="InterPro" id="IPR045863">
    <property type="entry name" value="CorA_TM1_TM2"/>
</dbReference>
<dbReference type="GO" id="GO:0050897">
    <property type="term" value="F:cobalt ion binding"/>
    <property type="evidence" value="ECO:0007669"/>
    <property type="project" value="TreeGrafter"/>
</dbReference>
<evidence type="ECO:0000256" key="1">
    <source>
        <dbReference type="ARBA" id="ARBA00004651"/>
    </source>
</evidence>
<comment type="similarity">
    <text evidence="2">Belongs to the CorA metal ion transporter (MIT) (TC 1.A.35) family.</text>
</comment>
<evidence type="ECO:0000256" key="11">
    <source>
        <dbReference type="SAM" id="Coils"/>
    </source>
</evidence>
<dbReference type="PANTHER" id="PTHR46494">
    <property type="entry name" value="CORA FAMILY METAL ION TRANSPORTER (EUROFUNG)"/>
    <property type="match status" value="1"/>
</dbReference>
<evidence type="ECO:0000256" key="6">
    <source>
        <dbReference type="ARBA" id="ARBA00022692"/>
    </source>
</evidence>
<reference evidence="13 14" key="1">
    <citation type="submission" date="2019-03" db="EMBL/GenBank/DDBJ databases">
        <title>Genomic Encyclopedia of Type Strains, Phase IV (KMG-IV): sequencing the most valuable type-strain genomes for metagenomic binning, comparative biology and taxonomic classification.</title>
        <authorList>
            <person name="Goeker M."/>
        </authorList>
    </citation>
    <scope>NUCLEOTIDE SEQUENCE [LARGE SCALE GENOMIC DNA]</scope>
    <source>
        <strain evidence="13 14">DSM 18577</strain>
    </source>
</reference>
<dbReference type="EMBL" id="SMGD01000013">
    <property type="protein sequence ID" value="TCK51897.1"/>
    <property type="molecule type" value="Genomic_DNA"/>
</dbReference>
<dbReference type="Gene3D" id="3.30.460.20">
    <property type="entry name" value="CorA soluble domain-like"/>
    <property type="match status" value="1"/>
</dbReference>
<protein>
    <submittedName>
        <fullName evidence="13">Zinc transporter</fullName>
    </submittedName>
</protein>
<comment type="caution">
    <text evidence="13">The sequence shown here is derived from an EMBL/GenBank/DDBJ whole genome shotgun (WGS) entry which is preliminary data.</text>
</comment>
<name>A0A4R1JLM4_9GAMM</name>
<sequence>METSNDIFICALLFDGQGGAQPLDAEQIENWQPDQGLLWLHIDCANEAGRQWLVHQSGIDEVLSTALLDEDTRPRVTHFSALQSLVFLRGVNLAQGAEPEDMVSLRIFATRERILTTRWRKLMSVSDIIAALKRGEGPVSTSDFLAQISDLLLNRIDTVVEELEEQMDELEETLIDENAQRLRGDLNALRRRSIKLRRYLGPQREALAKLATERRSWIDEDSRLQLQECTDRLVRFVEELDVIRERAIVAQEELTSQVSDQINQRMYVMSLIAAIFLPLSFITGLLGINVGGIPWAQSPLGFVIVSSLLIVIGGLILVLFKFKKWF</sequence>
<dbReference type="AlphaFoldDB" id="A0A4R1JLM4"/>
<evidence type="ECO:0000256" key="2">
    <source>
        <dbReference type="ARBA" id="ARBA00009765"/>
    </source>
</evidence>
<dbReference type="Pfam" id="PF01544">
    <property type="entry name" value="CorA"/>
    <property type="match status" value="1"/>
</dbReference>
<comment type="subcellular location">
    <subcellularLocation>
        <location evidence="1">Cell membrane</location>
        <topology evidence="1">Multi-pass membrane protein</topology>
    </subcellularLocation>
</comment>
<evidence type="ECO:0000256" key="12">
    <source>
        <dbReference type="SAM" id="Phobius"/>
    </source>
</evidence>
<dbReference type="SUPFAM" id="SSF143865">
    <property type="entry name" value="CorA soluble domain-like"/>
    <property type="match status" value="1"/>
</dbReference>
<feature type="transmembrane region" description="Helical" evidence="12">
    <location>
        <begin position="300"/>
        <end position="320"/>
    </location>
</feature>
<accession>A0A4R1JLM4</accession>
<keyword evidence="7" id="KW-0862">Zinc</keyword>
<dbReference type="GO" id="GO:0005886">
    <property type="term" value="C:plasma membrane"/>
    <property type="evidence" value="ECO:0007669"/>
    <property type="project" value="UniProtKB-SubCell"/>
</dbReference>
<evidence type="ECO:0000256" key="8">
    <source>
        <dbReference type="ARBA" id="ARBA00022989"/>
    </source>
</evidence>
<keyword evidence="9" id="KW-0406">Ion transport</keyword>
<keyword evidence="8 12" id="KW-1133">Transmembrane helix</keyword>
<dbReference type="SUPFAM" id="SSF144083">
    <property type="entry name" value="Magnesium transport protein CorA, transmembrane region"/>
    <property type="match status" value="1"/>
</dbReference>
<evidence type="ECO:0000256" key="5">
    <source>
        <dbReference type="ARBA" id="ARBA00022519"/>
    </source>
</evidence>
<dbReference type="PANTHER" id="PTHR46494:SF3">
    <property type="entry name" value="ZINC TRANSPORT PROTEIN ZNTB"/>
    <property type="match status" value="1"/>
</dbReference>